<accession>A0A8H6XQC0</accession>
<keyword evidence="4" id="KW-0460">Magnesium</keyword>
<dbReference type="SUPFAM" id="SSF52540">
    <property type="entry name" value="P-loop containing nucleoside triphosphate hydrolases"/>
    <property type="match status" value="1"/>
</dbReference>
<dbReference type="SMART" id="SM00175">
    <property type="entry name" value="RAB"/>
    <property type="match status" value="1"/>
</dbReference>
<keyword evidence="2 3" id="KW-0342">GTP-binding</keyword>
<protein>
    <submittedName>
        <fullName evidence="5">ADP-ribosylation factor</fullName>
    </submittedName>
</protein>
<dbReference type="GO" id="GO:0003924">
    <property type="term" value="F:GTPase activity"/>
    <property type="evidence" value="ECO:0007669"/>
    <property type="project" value="InterPro"/>
</dbReference>
<keyword evidence="1 3" id="KW-0547">Nucleotide-binding</keyword>
<feature type="binding site" evidence="3">
    <location>
        <position position="95"/>
    </location>
    <ligand>
        <name>GTP</name>
        <dbReference type="ChEBI" id="CHEBI:37565"/>
    </ligand>
</feature>
<keyword evidence="6" id="KW-1185">Reference proteome</keyword>
<evidence type="ECO:0000256" key="2">
    <source>
        <dbReference type="ARBA" id="ARBA00023134"/>
    </source>
</evidence>
<sequence length="423" mass="47854">MWHVIARVSFSTTTTPPMSLTTLRRLVDRFYPRPTNGFKIPLLGLDASVKTTLLYRLKTGETVVTIPTIGFNVEKITVRAGKGRTITMLCWDVGGCMKYTPALYRPYTSGSDALIWVVDSNDRERFSESVEELVKHINIITSDPGNPNFGPKDMPVLMYSIATKQDLLNAMPLEELRSKFAAATAELPFYILGTSRTQSTAEEEAFSWLLKQIKAVGARKPSVSGQAPQVPNPQSAAALESKLNQWLVRAENESSPEQFLQQFETFNLPAWDHYTHVRIAYLLLTIHGRQKGKNLIFDGLEKYISQSEQTRGRTFHVTMTYFWIQMVHFGISSMPPVPWLDETSTSDKSSLQTLIENEKSEDKEAHRKGEKPAHHFTRFLLTNPYLADGNLWAEYYSKEVIMSPKAKGEMVFPDKKPLPNLAV</sequence>
<comment type="caution">
    <text evidence="5">The sequence shown here is derived from an EMBL/GenBank/DDBJ whole genome shotgun (WGS) entry which is preliminary data.</text>
</comment>
<proteinExistence type="predicted"/>
<dbReference type="Pfam" id="PF00025">
    <property type="entry name" value="Arf"/>
    <property type="match status" value="1"/>
</dbReference>
<dbReference type="GO" id="GO:0005525">
    <property type="term" value="F:GTP binding"/>
    <property type="evidence" value="ECO:0007669"/>
    <property type="project" value="UniProtKB-KW"/>
</dbReference>
<dbReference type="OrthoDB" id="427186at2759"/>
<feature type="binding site" evidence="4">
    <location>
        <position position="51"/>
    </location>
    <ligand>
        <name>Mg(2+)</name>
        <dbReference type="ChEBI" id="CHEBI:18420"/>
    </ligand>
</feature>
<dbReference type="Proteomes" id="UP000620124">
    <property type="component" value="Unassembled WGS sequence"/>
</dbReference>
<feature type="binding site" evidence="3">
    <location>
        <begin position="44"/>
        <end position="51"/>
    </location>
    <ligand>
        <name>GTP</name>
        <dbReference type="ChEBI" id="CHEBI:37565"/>
    </ligand>
</feature>
<keyword evidence="4" id="KW-0479">Metal-binding</keyword>
<dbReference type="InterPro" id="IPR027417">
    <property type="entry name" value="P-loop_NTPase"/>
</dbReference>
<dbReference type="CDD" id="cd00878">
    <property type="entry name" value="Arf_Arl"/>
    <property type="match status" value="1"/>
</dbReference>
<dbReference type="EMBL" id="JACAZI010000013">
    <property type="protein sequence ID" value="KAF7345533.1"/>
    <property type="molecule type" value="Genomic_DNA"/>
</dbReference>
<dbReference type="PROSITE" id="PS51417">
    <property type="entry name" value="ARF"/>
    <property type="match status" value="1"/>
</dbReference>
<evidence type="ECO:0000313" key="5">
    <source>
        <dbReference type="EMBL" id="KAF7345533.1"/>
    </source>
</evidence>
<dbReference type="GO" id="GO:0046872">
    <property type="term" value="F:metal ion binding"/>
    <property type="evidence" value="ECO:0007669"/>
    <property type="project" value="UniProtKB-KW"/>
</dbReference>
<dbReference type="InterPro" id="IPR024156">
    <property type="entry name" value="Small_GTPase_ARF"/>
</dbReference>
<dbReference type="PANTHER" id="PTHR11711">
    <property type="entry name" value="ADP RIBOSYLATION FACTOR-RELATED"/>
    <property type="match status" value="1"/>
</dbReference>
<gene>
    <name evidence="5" type="ORF">MVEN_01572000</name>
</gene>
<dbReference type="AlphaFoldDB" id="A0A8H6XQC0"/>
<evidence type="ECO:0000256" key="4">
    <source>
        <dbReference type="PIRSR" id="PIRSR606689-2"/>
    </source>
</evidence>
<evidence type="ECO:0000256" key="3">
    <source>
        <dbReference type="PIRSR" id="PIRSR606689-1"/>
    </source>
</evidence>
<reference evidence="5" key="1">
    <citation type="submission" date="2020-05" db="EMBL/GenBank/DDBJ databases">
        <title>Mycena genomes resolve the evolution of fungal bioluminescence.</title>
        <authorList>
            <person name="Tsai I.J."/>
        </authorList>
    </citation>
    <scope>NUCLEOTIDE SEQUENCE</scope>
    <source>
        <strain evidence="5">CCC161011</strain>
    </source>
</reference>
<feature type="binding site" evidence="4">
    <location>
        <position position="68"/>
    </location>
    <ligand>
        <name>Mg(2+)</name>
        <dbReference type="ChEBI" id="CHEBI:18420"/>
    </ligand>
</feature>
<organism evidence="5 6">
    <name type="scientific">Mycena venus</name>
    <dbReference type="NCBI Taxonomy" id="2733690"/>
    <lineage>
        <taxon>Eukaryota</taxon>
        <taxon>Fungi</taxon>
        <taxon>Dikarya</taxon>
        <taxon>Basidiomycota</taxon>
        <taxon>Agaricomycotina</taxon>
        <taxon>Agaricomycetes</taxon>
        <taxon>Agaricomycetidae</taxon>
        <taxon>Agaricales</taxon>
        <taxon>Marasmiineae</taxon>
        <taxon>Mycenaceae</taxon>
        <taxon>Mycena</taxon>
    </lineage>
</organism>
<evidence type="ECO:0000313" key="6">
    <source>
        <dbReference type="Proteomes" id="UP000620124"/>
    </source>
</evidence>
<evidence type="ECO:0000256" key="1">
    <source>
        <dbReference type="ARBA" id="ARBA00022741"/>
    </source>
</evidence>
<dbReference type="SMART" id="SM00177">
    <property type="entry name" value="ARF"/>
    <property type="match status" value="1"/>
</dbReference>
<name>A0A8H6XQC0_9AGAR</name>
<dbReference type="InterPro" id="IPR006689">
    <property type="entry name" value="Small_GTPase_ARF/SAR"/>
</dbReference>
<dbReference type="Gene3D" id="3.40.50.300">
    <property type="entry name" value="P-loop containing nucleotide triphosphate hydrolases"/>
    <property type="match status" value="1"/>
</dbReference>
<dbReference type="PROSITE" id="PS51419">
    <property type="entry name" value="RAB"/>
    <property type="match status" value="1"/>
</dbReference>